<proteinExistence type="predicted"/>
<organism evidence="2 3">
    <name type="scientific">Bos taurus</name>
    <name type="common">Bovine</name>
    <dbReference type="NCBI Taxonomy" id="9913"/>
    <lineage>
        <taxon>Eukaryota</taxon>
        <taxon>Metazoa</taxon>
        <taxon>Chordata</taxon>
        <taxon>Craniata</taxon>
        <taxon>Vertebrata</taxon>
        <taxon>Euteleostomi</taxon>
        <taxon>Mammalia</taxon>
        <taxon>Eutheria</taxon>
        <taxon>Laurasiatheria</taxon>
        <taxon>Artiodactyla</taxon>
        <taxon>Ruminantia</taxon>
        <taxon>Pecora</taxon>
        <taxon>Bovidae</taxon>
        <taxon>Bovinae</taxon>
        <taxon>Bos</taxon>
    </lineage>
</organism>
<sequence length="136" mass="15965">GNQEATAAKKSSNAVCFKGERTKEDPLSTEIQRQCEGTEYDHEGQKTSKRNLEKEIRSYATQSKKVKKTRKPNCFFCSCARKKLNQSRKGYQNMRQSQRRRQNQKRRLVTHYCLEMIMIKFHLTISSINCRGQLEI</sequence>
<evidence type="ECO:0000256" key="1">
    <source>
        <dbReference type="SAM" id="MobiDB-lite"/>
    </source>
</evidence>
<reference evidence="2" key="1">
    <citation type="submission" date="2018-03" db="EMBL/GenBank/DDBJ databases">
        <title>ARS-UCD1.2.</title>
        <authorList>
            <person name="Rosen B.D."/>
            <person name="Bickhart D.M."/>
            <person name="Koren S."/>
            <person name="Schnabel R.D."/>
            <person name="Hall R."/>
            <person name="Zimin A."/>
            <person name="Dreischer C."/>
            <person name="Schultheiss S."/>
            <person name="Schroeder S.G."/>
            <person name="Elsik C.G."/>
            <person name="Couldrey C."/>
            <person name="Liu G.E."/>
            <person name="Van Tassell C.P."/>
            <person name="Phillippy A.M."/>
            <person name="Smith T.P.L."/>
            <person name="Medrano J.F."/>
        </authorList>
    </citation>
    <scope>NUCLEOTIDE SEQUENCE [LARGE SCALE GENOMIC DNA]</scope>
    <source>
        <strain evidence="2">Hereford</strain>
    </source>
</reference>
<evidence type="ECO:0000313" key="2">
    <source>
        <dbReference type="Ensembl" id="ENSBTAP00000106160.1"/>
    </source>
</evidence>
<name>A0ABI0P563_BOVIN</name>
<feature type="region of interest" description="Disordered" evidence="1">
    <location>
        <begin position="18"/>
        <end position="54"/>
    </location>
</feature>
<reference evidence="2" key="2">
    <citation type="submission" date="2025-08" db="UniProtKB">
        <authorList>
            <consortium name="Ensembl"/>
        </authorList>
    </citation>
    <scope>IDENTIFICATION</scope>
    <source>
        <strain evidence="2">Hereford</strain>
    </source>
</reference>
<accession>A0ABI0P563</accession>
<feature type="compositionally biased region" description="Basic and acidic residues" evidence="1">
    <location>
        <begin position="39"/>
        <end position="54"/>
    </location>
</feature>
<protein>
    <submittedName>
        <fullName evidence="2">Uncharacterized protein</fullName>
    </submittedName>
</protein>
<reference evidence="2" key="3">
    <citation type="submission" date="2025-09" db="UniProtKB">
        <authorList>
            <consortium name="Ensembl"/>
        </authorList>
    </citation>
    <scope>IDENTIFICATION</scope>
    <source>
        <strain evidence="2">Hereford</strain>
    </source>
</reference>
<evidence type="ECO:0000313" key="3">
    <source>
        <dbReference type="Proteomes" id="UP000009136"/>
    </source>
</evidence>
<dbReference type="GeneTree" id="ENSGT01140000283153"/>
<dbReference type="Proteomes" id="UP000009136">
    <property type="component" value="Unassembled WGS sequence"/>
</dbReference>
<dbReference type="Ensembl" id="ENSBTAT00000140562.1">
    <property type="protein sequence ID" value="ENSBTAP00000106160.1"/>
    <property type="gene ID" value="ENSBTAG00000078172.1"/>
</dbReference>
<keyword evidence="3" id="KW-1185">Reference proteome</keyword>